<dbReference type="PATRIC" id="fig|68892.8.peg.1240"/>
<evidence type="ECO:0000313" key="2">
    <source>
        <dbReference type="Proteomes" id="UP000072578"/>
    </source>
</evidence>
<proteinExistence type="predicted"/>
<evidence type="ECO:0000313" key="1">
    <source>
        <dbReference type="EMBL" id="KXU13045.1"/>
    </source>
</evidence>
<organism evidence="1 2">
    <name type="scientific">Streptococcus infantis</name>
    <dbReference type="NCBI Taxonomy" id="68892"/>
    <lineage>
        <taxon>Bacteria</taxon>
        <taxon>Bacillati</taxon>
        <taxon>Bacillota</taxon>
        <taxon>Bacilli</taxon>
        <taxon>Lactobacillales</taxon>
        <taxon>Streptococcaceae</taxon>
        <taxon>Streptococcus</taxon>
    </lineage>
</organism>
<accession>A0A139REG6</accession>
<dbReference type="AlphaFoldDB" id="A0A139REG6"/>
<sequence length="39" mass="4954">MFFLGRRLEYKEYLGISDREWYSKRYYKKLIKSGQLEEE</sequence>
<dbReference type="EMBL" id="LQZF01000130">
    <property type="protein sequence ID" value="KXU13045.1"/>
    <property type="molecule type" value="Genomic_DNA"/>
</dbReference>
<comment type="caution">
    <text evidence="1">The sequence shown here is derived from an EMBL/GenBank/DDBJ whole genome shotgun (WGS) entry which is preliminary data.</text>
</comment>
<name>A0A139REG6_9STRE</name>
<dbReference type="Proteomes" id="UP000072578">
    <property type="component" value="Unassembled WGS sequence"/>
</dbReference>
<gene>
    <name evidence="1" type="ORF">SINDD18_01109</name>
</gene>
<protein>
    <submittedName>
        <fullName evidence="1">Uncharacterized protein</fullName>
    </submittedName>
</protein>
<reference evidence="1 2" key="1">
    <citation type="submission" date="2016-01" db="EMBL/GenBank/DDBJ databases">
        <title>Highly variable Streptococcus oralis are common among viridans streptococci isolated from primates.</title>
        <authorList>
            <person name="Denapaite D."/>
            <person name="Rieger M."/>
            <person name="Koendgen S."/>
            <person name="Brueckner R."/>
            <person name="Ochigava I."/>
            <person name="Kappeler P."/>
            <person name="Maetz-Rensing K."/>
            <person name="Leendertz F."/>
            <person name="Hakenbeck R."/>
        </authorList>
    </citation>
    <scope>NUCLEOTIDE SEQUENCE [LARGE SCALE GENOMIC DNA]</scope>
    <source>
        <strain evidence="1 2">DD18</strain>
    </source>
</reference>